<dbReference type="PANTHER" id="PTHR22730">
    <property type="entry name" value="PROMININ PROM PROTEIN"/>
    <property type="match status" value="1"/>
</dbReference>
<organism evidence="9 10">
    <name type="scientific">Anguilla anguilla</name>
    <name type="common">European freshwater eel</name>
    <name type="synonym">Muraena anguilla</name>
    <dbReference type="NCBI Taxonomy" id="7936"/>
    <lineage>
        <taxon>Eukaryota</taxon>
        <taxon>Metazoa</taxon>
        <taxon>Chordata</taxon>
        <taxon>Craniata</taxon>
        <taxon>Vertebrata</taxon>
        <taxon>Euteleostomi</taxon>
        <taxon>Actinopterygii</taxon>
        <taxon>Neopterygii</taxon>
        <taxon>Teleostei</taxon>
        <taxon>Anguilliformes</taxon>
        <taxon>Anguillidae</taxon>
        <taxon>Anguilla</taxon>
    </lineage>
</organism>
<evidence type="ECO:0000256" key="4">
    <source>
        <dbReference type="ARBA" id="ARBA00022989"/>
    </source>
</evidence>
<keyword evidence="5 7" id="KW-0472">Membrane</keyword>
<dbReference type="Proteomes" id="UP001044222">
    <property type="component" value="Chromosome 18"/>
</dbReference>
<protein>
    <recommendedName>
        <fullName evidence="11">Prominin-2</fullName>
    </recommendedName>
</protein>
<keyword evidence="4 7" id="KW-1133">Transmembrane helix</keyword>
<evidence type="ECO:0000256" key="3">
    <source>
        <dbReference type="ARBA" id="ARBA00022692"/>
    </source>
</evidence>
<comment type="caution">
    <text evidence="9">The sequence shown here is derived from an EMBL/GenBank/DDBJ whole genome shotgun (WGS) entry which is preliminary data.</text>
</comment>
<keyword evidence="6" id="KW-0325">Glycoprotein</keyword>
<dbReference type="GO" id="GO:0009986">
    <property type="term" value="C:cell surface"/>
    <property type="evidence" value="ECO:0007669"/>
    <property type="project" value="TreeGrafter"/>
</dbReference>
<proteinExistence type="inferred from homology"/>
<dbReference type="GO" id="GO:0031528">
    <property type="term" value="C:microvillus membrane"/>
    <property type="evidence" value="ECO:0007669"/>
    <property type="project" value="UniProtKB-SubCell"/>
</dbReference>
<dbReference type="PANTHER" id="PTHR22730:SF4">
    <property type="entry name" value="PROMININ-1-A-LIKE"/>
    <property type="match status" value="1"/>
</dbReference>
<dbReference type="GO" id="GO:0016324">
    <property type="term" value="C:apical plasma membrane"/>
    <property type="evidence" value="ECO:0007669"/>
    <property type="project" value="TreeGrafter"/>
</dbReference>
<dbReference type="InterPro" id="IPR008795">
    <property type="entry name" value="Prominin"/>
</dbReference>
<sequence length="820" mass="90577">MRASHWLLGHWAFLWACLLAGGRACPMGPVLRDLNSSHYQPAPKPDEGVGFISGFVQSFLGTVQPNPFPKELLLELINDANAVSMQETVKKVLSYEVGFLVCAAIGILYIVLMPLVGLFFACCRCCGNCGGRMYQEQTKSINCRRRGLYWALLVITIITLAGNICLFRSNQSLAFSVRYSMMQSDSTLDNLQTYLAAVPQEVDVVVDKSILTVDEVRNRLDDIGHLLGEDLKKALGSSLNPALDSVRNFSQVVNRTIQLLGQLNSTQQQLRPELDALEANLTATRDRISRTLKLPDCQGCEPMQQDLAMLTLDTRFSIPQLSELQSAADAVEKADLGSRLKEGEELLDSLPERVTNKTKDTVQKVKQQLAEIDTQISQLSKDVPLDALADVSTKLEDVRGYIHKYSPEVKMAERNGWIVGLILSCLVLLVVLCNVLGLLLGPIGLKPKADPTHRSSTAHCGGTFLMAGVGFSFLFSWLFMIVVLVLFLLGGNVYTVVCKPWHNQQLLQILDTPGLIPGFQLSGALGLKTNLTIAEVYDDCRQNSPLWTTLSLEEIINLNDFLNVSKYTAEIQQLFQQNEITLPAITLLSPETQAQLRSFSSRAGSMDFSHAKQQLNNITRTNLNSTADKLDSFAANQSSTTVRGQLQQEAAEIRSIQGHFERSVLPRVRDLNTTVLLLEAKASEVNKTVGVVLSTVNAAQDFLDRNSSQVVKSVTQAFLDCQIGYVTAFADWANKTITGQLGRCGPLAGAVDAAEVMVCSYLAESLNAFWFSLGWCMIFLIPSIILSVKLAKFYRRMTYTDAFENHILMNHIPQASMKPY</sequence>
<feature type="transmembrane region" description="Helical" evidence="7">
    <location>
        <begin position="417"/>
        <end position="443"/>
    </location>
</feature>
<dbReference type="GO" id="GO:0005929">
    <property type="term" value="C:cilium"/>
    <property type="evidence" value="ECO:0007669"/>
    <property type="project" value="TreeGrafter"/>
</dbReference>
<evidence type="ECO:0000256" key="6">
    <source>
        <dbReference type="ARBA" id="ARBA00023180"/>
    </source>
</evidence>
<feature type="transmembrane region" description="Helical" evidence="7">
    <location>
        <begin position="97"/>
        <end position="127"/>
    </location>
</feature>
<feature type="transmembrane region" description="Helical" evidence="7">
    <location>
        <begin position="768"/>
        <end position="788"/>
    </location>
</feature>
<dbReference type="GO" id="GO:0071914">
    <property type="term" value="C:prominosome"/>
    <property type="evidence" value="ECO:0007669"/>
    <property type="project" value="TreeGrafter"/>
</dbReference>
<evidence type="ECO:0000313" key="10">
    <source>
        <dbReference type="Proteomes" id="UP001044222"/>
    </source>
</evidence>
<feature type="transmembrane region" description="Helical" evidence="7">
    <location>
        <begin position="464"/>
        <end position="489"/>
    </location>
</feature>
<evidence type="ECO:0000256" key="1">
    <source>
        <dbReference type="ARBA" id="ARBA00004475"/>
    </source>
</evidence>
<reference evidence="9" key="1">
    <citation type="submission" date="2021-01" db="EMBL/GenBank/DDBJ databases">
        <title>A chromosome-scale assembly of European eel, Anguilla anguilla.</title>
        <authorList>
            <person name="Henkel C."/>
            <person name="Jong-Raadsen S.A."/>
            <person name="Dufour S."/>
            <person name="Weltzien F.-A."/>
            <person name="Palstra A.P."/>
            <person name="Pelster B."/>
            <person name="Spaink H.P."/>
            <person name="Van Den Thillart G.E."/>
            <person name="Jansen H."/>
            <person name="Zahm M."/>
            <person name="Klopp C."/>
            <person name="Cedric C."/>
            <person name="Louis A."/>
            <person name="Berthelot C."/>
            <person name="Parey E."/>
            <person name="Roest Crollius H."/>
            <person name="Montfort J."/>
            <person name="Robinson-Rechavi M."/>
            <person name="Bucao C."/>
            <person name="Bouchez O."/>
            <person name="Gislard M."/>
            <person name="Lluch J."/>
            <person name="Milhes M."/>
            <person name="Lampietro C."/>
            <person name="Lopez Roques C."/>
            <person name="Donnadieu C."/>
            <person name="Braasch I."/>
            <person name="Desvignes T."/>
            <person name="Postlethwait J."/>
            <person name="Bobe J."/>
            <person name="Guiguen Y."/>
            <person name="Dirks R."/>
        </authorList>
    </citation>
    <scope>NUCLEOTIDE SEQUENCE</scope>
    <source>
        <strain evidence="9">Tag_6206</strain>
        <tissue evidence="9">Liver</tissue>
    </source>
</reference>
<dbReference type="EMBL" id="JAFIRN010000018">
    <property type="protein sequence ID" value="KAG5831104.1"/>
    <property type="molecule type" value="Genomic_DNA"/>
</dbReference>
<comment type="similarity">
    <text evidence="2">Belongs to the prominin family.</text>
</comment>
<keyword evidence="10" id="KW-1185">Reference proteome</keyword>
<feature type="signal peptide" evidence="8">
    <location>
        <begin position="1"/>
        <end position="24"/>
    </location>
</feature>
<name>A0A9D3RI46_ANGAN</name>
<evidence type="ECO:0000256" key="7">
    <source>
        <dbReference type="SAM" id="Phobius"/>
    </source>
</evidence>
<accession>A0A9D3RI46</accession>
<keyword evidence="8" id="KW-0732">Signal</keyword>
<evidence type="ECO:0008006" key="11">
    <source>
        <dbReference type="Google" id="ProtNLM"/>
    </source>
</evidence>
<gene>
    <name evidence="9" type="ORF">ANANG_G00300310</name>
</gene>
<evidence type="ECO:0000256" key="8">
    <source>
        <dbReference type="SAM" id="SignalP"/>
    </source>
</evidence>
<keyword evidence="3 7" id="KW-0812">Transmembrane</keyword>
<dbReference type="Pfam" id="PF05478">
    <property type="entry name" value="Prominin"/>
    <property type="match status" value="1"/>
</dbReference>
<feature type="transmembrane region" description="Helical" evidence="7">
    <location>
        <begin position="148"/>
        <end position="169"/>
    </location>
</feature>
<feature type="chain" id="PRO_5039565684" description="Prominin-2" evidence="8">
    <location>
        <begin position="25"/>
        <end position="820"/>
    </location>
</feature>
<comment type="subcellular location">
    <subcellularLocation>
        <location evidence="1">Cell projection</location>
        <location evidence="1">Microvillus membrane</location>
        <topology evidence="1">Multi-pass membrane protein</topology>
    </subcellularLocation>
</comment>
<dbReference type="GO" id="GO:0015485">
    <property type="term" value="F:cholesterol binding"/>
    <property type="evidence" value="ECO:0007669"/>
    <property type="project" value="TreeGrafter"/>
</dbReference>
<dbReference type="AlphaFoldDB" id="A0A9D3RI46"/>
<evidence type="ECO:0000256" key="2">
    <source>
        <dbReference type="ARBA" id="ARBA00006058"/>
    </source>
</evidence>
<evidence type="ECO:0000256" key="5">
    <source>
        <dbReference type="ARBA" id="ARBA00023136"/>
    </source>
</evidence>
<evidence type="ECO:0000313" key="9">
    <source>
        <dbReference type="EMBL" id="KAG5831104.1"/>
    </source>
</evidence>